<protein>
    <submittedName>
        <fullName evidence="1">Uncharacterized protein</fullName>
    </submittedName>
</protein>
<evidence type="ECO:0000313" key="1">
    <source>
        <dbReference type="EMBL" id="GIY29094.1"/>
    </source>
</evidence>
<dbReference type="EMBL" id="BPLR01009023">
    <property type="protein sequence ID" value="GIY29094.1"/>
    <property type="molecule type" value="Genomic_DNA"/>
</dbReference>
<evidence type="ECO:0000313" key="2">
    <source>
        <dbReference type="Proteomes" id="UP001054945"/>
    </source>
</evidence>
<name>A0AAV4S855_CAEEX</name>
<accession>A0AAV4S855</accession>
<reference evidence="1 2" key="1">
    <citation type="submission" date="2021-06" db="EMBL/GenBank/DDBJ databases">
        <title>Caerostris extrusa draft genome.</title>
        <authorList>
            <person name="Kono N."/>
            <person name="Arakawa K."/>
        </authorList>
    </citation>
    <scope>NUCLEOTIDE SEQUENCE [LARGE SCALE GENOMIC DNA]</scope>
</reference>
<dbReference type="AlphaFoldDB" id="A0AAV4S855"/>
<gene>
    <name evidence="1" type="ORF">CEXT_674541</name>
</gene>
<comment type="caution">
    <text evidence="1">The sequence shown here is derived from an EMBL/GenBank/DDBJ whole genome shotgun (WGS) entry which is preliminary data.</text>
</comment>
<organism evidence="1 2">
    <name type="scientific">Caerostris extrusa</name>
    <name type="common">Bark spider</name>
    <name type="synonym">Caerostris bankana</name>
    <dbReference type="NCBI Taxonomy" id="172846"/>
    <lineage>
        <taxon>Eukaryota</taxon>
        <taxon>Metazoa</taxon>
        <taxon>Ecdysozoa</taxon>
        <taxon>Arthropoda</taxon>
        <taxon>Chelicerata</taxon>
        <taxon>Arachnida</taxon>
        <taxon>Araneae</taxon>
        <taxon>Araneomorphae</taxon>
        <taxon>Entelegynae</taxon>
        <taxon>Araneoidea</taxon>
        <taxon>Araneidae</taxon>
        <taxon>Caerostris</taxon>
    </lineage>
</organism>
<sequence length="170" mass="19812">MIQIRKEKEGILLEKSEIHDIGEFTRKIQWSGHQIGLEANLSSWTSHGRNLKTRSHFFALSVILNRQRLHLLAKYRPRRDEYRRLSVFPFSSPFFLTPSTFLFRWAENDKWMATGPVCLLSQFCQGLRLSDLRELPTAAVALSFFSSLVQLRRRLCGKELLKGVFFLLGL</sequence>
<dbReference type="Proteomes" id="UP001054945">
    <property type="component" value="Unassembled WGS sequence"/>
</dbReference>
<proteinExistence type="predicted"/>
<keyword evidence="2" id="KW-1185">Reference proteome</keyword>